<dbReference type="PANTHER" id="PTHR15239:SF6">
    <property type="entry name" value="RIBOSOME QUALITY CONTROL COMPLEX SUBUNIT NEMF"/>
    <property type="match status" value="1"/>
</dbReference>
<evidence type="ECO:0000256" key="6">
    <source>
        <dbReference type="SAM" id="MobiDB-lite"/>
    </source>
</evidence>
<dbReference type="EMBL" id="ML975150">
    <property type="protein sequence ID" value="KAF1816664.1"/>
    <property type="molecule type" value="Genomic_DNA"/>
</dbReference>
<name>A0A6G1GF61_9PEZI</name>
<feature type="domain" description="NFACT protein C-terminal" evidence="8">
    <location>
        <begin position="982"/>
        <end position="1083"/>
    </location>
</feature>
<sequence length="1117" mass="123905">MKQRFSSLDVQAIAQELSSSLCGLRVTNIYDLSPRIFLIRFHKPDRREQFVIESGFRCHLTKFSRETAATPSAFIARLRKSLRTRRVTSVSQVGTDRILEFQFSDGLYRLFLEFYAGGNIILTDADFKVITPLRTVDEGAEHEHVRPGSTYNLSLRQNVDGVPELTPERVRDGLQNFVARSKTNQPQGAGGKLKKTNKSILRSSVSSFMFELPPPLLDHALQQEGVDASMSPESVLSNDQAFESLMNALRSAKEVCQSITSSTQLNGYIVAKNTRHNGSASAQELDDSHFAYDEYHPFKPCQFETSENHRILEFDGFNHTVDQFYSALEGQKLESRLHAREDGAKKRLEQARQDHRHRVEGLQKVQETNVRKAEAIKANLERVEEATKAINSLIAQGMDWVDIERLIKAEQERGNPTALTIKPPLKLNENAITLILQEVGDGDSEEQNKYWDADETDSEESSTDRDAEDSSQPKPSAIEVDVRLDLSGWANARQYYDQKKVASAKEQRTVESSTVALKRQEHKIQADLKQGLKQEKEILRPLRKQFWFEKFLYFISSDGYLVLGGKDATQNEILYSRYLKDGDVYVHADLQGAPSVIIMNNPSTPNAPIPPSTLSQAGSFSVCGSSAWDSKAPMSAWWVHSDQVSKTAPTGEYLTAGGFMIQGKKNYLPPSQLLMGIGVLFQVSDESKVRHIKDRIQDSRGNKASALSAATGDMTDEDEDFPDVTIDSKAPAKRVESDTEDDDDFPDVKIGPPGSELAASEAPRGRTTAPPIPQAPRVLPEGKARDNSQPNGSIIDSADASAKANEEQEETVHGQHDRVDGSDTDRNADRDQVDEEQPSSETTGRLNDEPFSRQPSVAPSVANSQQKPNLPRGKRSKQKRAAAKYAHQDEEDRKMALRLLGAQASQEKAQKELAEKKQKELEAARDKERRREQHKQAQAKGLAAEEARRLQREKESASGAVEMDGEDAVDDDEKARLESVGLDSFIGRPLPGDELIAALPVCAPWTALANFKYKVKIQPGLVKRGKAVKEIVAGWERDFKNTKRIDHKSEDADRIWPGEVDLIRAWKDAEVVGTIPVPKMKVMMPGGGGSDSKGGGSGKSKGNPGRGGRGGKSSKKK</sequence>
<evidence type="ECO:0000256" key="2">
    <source>
        <dbReference type="ARBA" id="ARBA00008318"/>
    </source>
</evidence>
<dbReference type="GO" id="GO:0000049">
    <property type="term" value="F:tRNA binding"/>
    <property type="evidence" value="ECO:0007669"/>
    <property type="project" value="TreeGrafter"/>
</dbReference>
<dbReference type="InterPro" id="IPR051608">
    <property type="entry name" value="RQC_Subunit_NEMF"/>
</dbReference>
<feature type="compositionally biased region" description="Gly residues" evidence="6">
    <location>
        <begin position="1085"/>
        <end position="1111"/>
    </location>
</feature>
<feature type="compositionally biased region" description="Polar residues" evidence="6">
    <location>
        <begin position="853"/>
        <end position="868"/>
    </location>
</feature>
<dbReference type="Pfam" id="PF05833">
    <property type="entry name" value="NFACT_N"/>
    <property type="match status" value="1"/>
</dbReference>
<feature type="compositionally biased region" description="Basic residues" evidence="6">
    <location>
        <begin position="872"/>
        <end position="882"/>
    </location>
</feature>
<keyword evidence="3" id="KW-0963">Cytoplasm</keyword>
<keyword evidence="4" id="KW-0175">Coiled coil</keyword>
<comment type="subcellular location">
    <subcellularLocation>
        <location evidence="1">Cytoplasm</location>
    </subcellularLocation>
</comment>
<dbReference type="InterPro" id="IPR008532">
    <property type="entry name" value="NFACT_RNA-bd"/>
</dbReference>
<evidence type="ECO:0000256" key="1">
    <source>
        <dbReference type="ARBA" id="ARBA00004496"/>
    </source>
</evidence>
<evidence type="ECO:0000259" key="8">
    <source>
        <dbReference type="Pfam" id="PF11923"/>
    </source>
</evidence>
<organism evidence="9">
    <name type="scientific">Eremomyces bilateralis CBS 781.70</name>
    <dbReference type="NCBI Taxonomy" id="1392243"/>
    <lineage>
        <taxon>Eukaryota</taxon>
        <taxon>Fungi</taxon>
        <taxon>Dikarya</taxon>
        <taxon>Ascomycota</taxon>
        <taxon>Pezizomycotina</taxon>
        <taxon>Dothideomycetes</taxon>
        <taxon>Dothideomycetes incertae sedis</taxon>
        <taxon>Eremomycetales</taxon>
        <taxon>Eremomycetaceae</taxon>
        <taxon>Eremomyces</taxon>
    </lineage>
</organism>
<feature type="compositionally biased region" description="Acidic residues" evidence="6">
    <location>
        <begin position="963"/>
        <end position="972"/>
    </location>
</feature>
<accession>A0A6G1GF61</accession>
<dbReference type="GO" id="GO:0072344">
    <property type="term" value="P:rescue of stalled ribosome"/>
    <property type="evidence" value="ECO:0007669"/>
    <property type="project" value="TreeGrafter"/>
</dbReference>
<dbReference type="Gene3D" id="2.30.310.10">
    <property type="entry name" value="ibrinogen binding protein from staphylococcus aureus domain"/>
    <property type="match status" value="1"/>
</dbReference>
<feature type="compositionally biased region" description="Acidic residues" evidence="6">
    <location>
        <begin position="453"/>
        <end position="469"/>
    </location>
</feature>
<dbReference type="PANTHER" id="PTHR15239">
    <property type="entry name" value="NUCLEAR EXPORT MEDIATOR FACTOR NEMF"/>
    <property type="match status" value="1"/>
</dbReference>
<feature type="compositionally biased region" description="Basic and acidic residues" evidence="6">
    <location>
        <begin position="886"/>
        <end position="895"/>
    </location>
</feature>
<dbReference type="GeneID" id="54421564"/>
<feature type="compositionally biased region" description="Basic and acidic residues" evidence="6">
    <location>
        <begin position="908"/>
        <end position="935"/>
    </location>
</feature>
<dbReference type="FunFam" id="2.30.310.10:FF:000003">
    <property type="entry name" value="Zinc knuckle domain containing protein"/>
    <property type="match status" value="1"/>
</dbReference>
<evidence type="ECO:0000313" key="10">
    <source>
        <dbReference type="Proteomes" id="UP000504638"/>
    </source>
</evidence>
<feature type="region of interest" description="Disordered" evidence="6">
    <location>
        <begin position="437"/>
        <end position="477"/>
    </location>
</feature>
<reference evidence="11" key="3">
    <citation type="submission" date="2025-04" db="UniProtKB">
        <authorList>
            <consortium name="RefSeq"/>
        </authorList>
    </citation>
    <scope>IDENTIFICATION</scope>
    <source>
        <strain evidence="11">CBS 781.70</strain>
    </source>
</reference>
<gene>
    <name evidence="9 11" type="ORF">P152DRAFT_470658</name>
</gene>
<dbReference type="GO" id="GO:1990116">
    <property type="term" value="P:ribosome-associated ubiquitin-dependent protein catabolic process"/>
    <property type="evidence" value="ECO:0007669"/>
    <property type="project" value="TreeGrafter"/>
</dbReference>
<feature type="domain" description="NFACT RNA-binding" evidence="7">
    <location>
        <begin position="550"/>
        <end position="663"/>
    </location>
</feature>
<dbReference type="RefSeq" id="XP_033538295.1">
    <property type="nucleotide sequence ID" value="XM_033680994.1"/>
</dbReference>
<evidence type="ECO:0000256" key="4">
    <source>
        <dbReference type="ARBA" id="ARBA00023054"/>
    </source>
</evidence>
<feature type="compositionally biased region" description="Basic and acidic residues" evidence="6">
    <location>
        <begin position="943"/>
        <end position="956"/>
    </location>
</feature>
<reference evidence="9 11" key="1">
    <citation type="submission" date="2020-01" db="EMBL/GenBank/DDBJ databases">
        <authorList>
            <consortium name="DOE Joint Genome Institute"/>
            <person name="Haridas S."/>
            <person name="Albert R."/>
            <person name="Binder M."/>
            <person name="Bloem J."/>
            <person name="Labutti K."/>
            <person name="Salamov A."/>
            <person name="Andreopoulos B."/>
            <person name="Baker S.E."/>
            <person name="Barry K."/>
            <person name="Bills G."/>
            <person name="Bluhm B.H."/>
            <person name="Cannon C."/>
            <person name="Castanera R."/>
            <person name="Culley D.E."/>
            <person name="Daum C."/>
            <person name="Ezra D."/>
            <person name="Gonzalez J.B."/>
            <person name="Henrissat B."/>
            <person name="Kuo A."/>
            <person name="Liang C."/>
            <person name="Lipzen A."/>
            <person name="Lutzoni F."/>
            <person name="Magnuson J."/>
            <person name="Mondo S."/>
            <person name="Nolan M."/>
            <person name="Ohm R."/>
            <person name="Pangilinan J."/>
            <person name="Park H.-J."/>
            <person name="Ramirez L."/>
            <person name="Alfaro M."/>
            <person name="Sun H."/>
            <person name="Tritt A."/>
            <person name="Yoshinaga Y."/>
            <person name="Zwiers L.-H."/>
            <person name="Turgeon B.G."/>
            <person name="Goodwin S.B."/>
            <person name="Spatafora J.W."/>
            <person name="Crous P.W."/>
            <person name="Grigoriev I.V."/>
        </authorList>
    </citation>
    <scope>NUCLEOTIDE SEQUENCE</scope>
    <source>
        <strain evidence="9 11">CBS 781.70</strain>
    </source>
</reference>
<feature type="region of interest" description="Disordered" evidence="6">
    <location>
        <begin position="694"/>
        <end position="972"/>
    </location>
</feature>
<reference evidence="11" key="2">
    <citation type="submission" date="2020-04" db="EMBL/GenBank/DDBJ databases">
        <authorList>
            <consortium name="NCBI Genome Project"/>
        </authorList>
    </citation>
    <scope>NUCLEOTIDE SEQUENCE</scope>
    <source>
        <strain evidence="11">CBS 781.70</strain>
    </source>
</reference>
<proteinExistence type="inferred from homology"/>
<dbReference type="InterPro" id="IPR021846">
    <property type="entry name" value="NFACT-C"/>
</dbReference>
<feature type="compositionally biased region" description="Low complexity" evidence="6">
    <location>
        <begin position="793"/>
        <end position="802"/>
    </location>
</feature>
<dbReference type="Proteomes" id="UP000504638">
    <property type="component" value="Unplaced"/>
</dbReference>
<dbReference type="OrthoDB" id="207084at2759"/>
<keyword evidence="10" id="KW-1185">Reference proteome</keyword>
<dbReference type="Pfam" id="PF11923">
    <property type="entry name" value="NFACT-C"/>
    <property type="match status" value="1"/>
</dbReference>
<feature type="region of interest" description="Disordered" evidence="6">
    <location>
        <begin position="1080"/>
        <end position="1117"/>
    </location>
</feature>
<evidence type="ECO:0000313" key="9">
    <source>
        <dbReference type="EMBL" id="KAF1816664.1"/>
    </source>
</evidence>
<comment type="similarity">
    <text evidence="2">Belongs to the NEMF family.</text>
</comment>
<protein>
    <recommendedName>
        <fullName evidence="5">Ribosome quality control complex subunit 2</fullName>
    </recommendedName>
</protein>
<feature type="compositionally biased region" description="Basic and acidic residues" evidence="6">
    <location>
        <begin position="804"/>
        <end position="831"/>
    </location>
</feature>
<dbReference type="GO" id="GO:0043023">
    <property type="term" value="F:ribosomal large subunit binding"/>
    <property type="evidence" value="ECO:0007669"/>
    <property type="project" value="TreeGrafter"/>
</dbReference>
<dbReference type="AlphaFoldDB" id="A0A6G1GF61"/>
<evidence type="ECO:0000256" key="5">
    <source>
        <dbReference type="ARBA" id="ARBA00070414"/>
    </source>
</evidence>
<evidence type="ECO:0000313" key="11">
    <source>
        <dbReference type="RefSeq" id="XP_033538295.1"/>
    </source>
</evidence>
<dbReference type="GO" id="GO:1990112">
    <property type="term" value="C:RQC complex"/>
    <property type="evidence" value="ECO:0007669"/>
    <property type="project" value="TreeGrafter"/>
</dbReference>
<dbReference type="GO" id="GO:0005737">
    <property type="term" value="C:cytoplasm"/>
    <property type="evidence" value="ECO:0007669"/>
    <property type="project" value="UniProtKB-SubCell"/>
</dbReference>
<evidence type="ECO:0000259" key="7">
    <source>
        <dbReference type="Pfam" id="PF05670"/>
    </source>
</evidence>
<evidence type="ECO:0000256" key="3">
    <source>
        <dbReference type="ARBA" id="ARBA00022490"/>
    </source>
</evidence>
<dbReference type="Pfam" id="PF05670">
    <property type="entry name" value="NFACT-R_1"/>
    <property type="match status" value="1"/>
</dbReference>